<evidence type="ECO:0000256" key="4">
    <source>
        <dbReference type="ARBA" id="ARBA00023136"/>
    </source>
</evidence>
<keyword evidence="4 7" id="KW-0472">Membrane</keyword>
<comment type="subcellular location">
    <subcellularLocation>
        <location evidence="1">Membrane</location>
    </subcellularLocation>
</comment>
<evidence type="ECO:0000256" key="6">
    <source>
        <dbReference type="SAM" id="MobiDB-lite"/>
    </source>
</evidence>
<feature type="transmembrane region" description="Helical" evidence="7">
    <location>
        <begin position="116"/>
        <end position="135"/>
    </location>
</feature>
<proteinExistence type="inferred from homology"/>
<keyword evidence="5" id="KW-0297">G-protein coupled receptor</keyword>
<evidence type="ECO:0000259" key="8">
    <source>
        <dbReference type="PROSITE" id="PS50262"/>
    </source>
</evidence>
<gene>
    <name evidence="10" type="primary">LOC101855351</name>
</gene>
<evidence type="ECO:0000256" key="2">
    <source>
        <dbReference type="ARBA" id="ARBA00022692"/>
    </source>
</evidence>
<keyword evidence="9" id="KW-1185">Reference proteome</keyword>
<dbReference type="Gene3D" id="1.20.1070.10">
    <property type="entry name" value="Rhodopsin 7-helix transmembrane proteins"/>
    <property type="match status" value="1"/>
</dbReference>
<dbReference type="InterPro" id="IPR052954">
    <property type="entry name" value="GPCR-Ligand_Int"/>
</dbReference>
<dbReference type="InterPro" id="IPR019427">
    <property type="entry name" value="7TM_GPCR_serpentine_rcpt_Srw"/>
</dbReference>
<comment type="similarity">
    <text evidence="5">Belongs to the G-protein coupled receptor 1 family.</text>
</comment>
<feature type="transmembrane region" description="Helical" evidence="7">
    <location>
        <begin position="210"/>
        <end position="236"/>
    </location>
</feature>
<protein>
    <submittedName>
        <fullName evidence="10">Uncharacterized protein LOC101855351</fullName>
    </submittedName>
</protein>
<organism evidence="9 10">
    <name type="scientific">Aplysia californica</name>
    <name type="common">California sea hare</name>
    <dbReference type="NCBI Taxonomy" id="6500"/>
    <lineage>
        <taxon>Eukaryota</taxon>
        <taxon>Metazoa</taxon>
        <taxon>Spiralia</taxon>
        <taxon>Lophotrochozoa</taxon>
        <taxon>Mollusca</taxon>
        <taxon>Gastropoda</taxon>
        <taxon>Heterobranchia</taxon>
        <taxon>Euthyneura</taxon>
        <taxon>Tectipleura</taxon>
        <taxon>Aplysiida</taxon>
        <taxon>Aplysioidea</taxon>
        <taxon>Aplysiidae</taxon>
        <taxon>Aplysia</taxon>
    </lineage>
</organism>
<evidence type="ECO:0000313" key="10">
    <source>
        <dbReference type="RefSeq" id="XP_012940294.1"/>
    </source>
</evidence>
<dbReference type="PANTHER" id="PTHR46641:SF18">
    <property type="entry name" value="G-PROTEIN COUPLED RECEPTORS FAMILY 1 PROFILE DOMAIN-CONTAINING PROTEIN"/>
    <property type="match status" value="1"/>
</dbReference>
<keyword evidence="2 5" id="KW-0812">Transmembrane</keyword>
<feature type="region of interest" description="Disordered" evidence="6">
    <location>
        <begin position="247"/>
        <end position="266"/>
    </location>
</feature>
<feature type="domain" description="G-protein coupled receptors family 1 profile" evidence="8">
    <location>
        <begin position="51"/>
        <end position="335"/>
    </location>
</feature>
<dbReference type="SUPFAM" id="SSF81321">
    <property type="entry name" value="Family A G protein-coupled receptor-like"/>
    <property type="match status" value="1"/>
</dbReference>
<evidence type="ECO:0000256" key="1">
    <source>
        <dbReference type="ARBA" id="ARBA00004370"/>
    </source>
</evidence>
<dbReference type="GeneID" id="101855351"/>
<dbReference type="Proteomes" id="UP000694888">
    <property type="component" value="Unplaced"/>
</dbReference>
<dbReference type="PRINTS" id="PR00237">
    <property type="entry name" value="GPCRRHODOPSN"/>
</dbReference>
<evidence type="ECO:0000256" key="3">
    <source>
        <dbReference type="ARBA" id="ARBA00022989"/>
    </source>
</evidence>
<sequence>MANNSTTAIEIVTKSDTFVAAAVFVSNEASYYIEVTLDLVLVTILAFVGIGTNIIDIVVFGRQGFRDSVNISLSAIATMDLIKCVTGAAARMNGILGLFSTALAVTWKNICTPTLLYLQIFVGYVSYVMAAYVAVERCLCVSMPFKVKSLITPKLTFCMMVMITVVVMGSFSVVFFIYRIDWVYSDKYGQTIAIYGYSDFYDRHNFGVMWYYNLIGVINPILSFTVMVVCTVIIFYHLRKASKFRQQSQQGGQESGKGGSGDQGMSSRDRQVIKMLLVVIIIYIINFVPRISMYVAKLFVKEYYFLKRYHNIFMLSTYTLFVIDFLNASMNLFIYLTMSSNFRATFFSLFIARKKV</sequence>
<dbReference type="InterPro" id="IPR017452">
    <property type="entry name" value="GPCR_Rhodpsn_7TM"/>
</dbReference>
<dbReference type="PANTHER" id="PTHR46641">
    <property type="entry name" value="FMRFAMIDE RECEPTOR-RELATED"/>
    <property type="match status" value="1"/>
</dbReference>
<dbReference type="PROSITE" id="PS00237">
    <property type="entry name" value="G_PROTEIN_RECEP_F1_1"/>
    <property type="match status" value="1"/>
</dbReference>
<evidence type="ECO:0000256" key="7">
    <source>
        <dbReference type="SAM" id="Phobius"/>
    </source>
</evidence>
<feature type="compositionally biased region" description="Gly residues" evidence="6">
    <location>
        <begin position="253"/>
        <end position="262"/>
    </location>
</feature>
<feature type="transmembrane region" description="Helical" evidence="7">
    <location>
        <begin position="39"/>
        <end position="60"/>
    </location>
</feature>
<evidence type="ECO:0000313" key="9">
    <source>
        <dbReference type="Proteomes" id="UP000694888"/>
    </source>
</evidence>
<name>A0ABM1A3V5_APLCA</name>
<keyword evidence="5" id="KW-0807">Transducer</keyword>
<feature type="transmembrane region" description="Helical" evidence="7">
    <location>
        <begin position="272"/>
        <end position="292"/>
    </location>
</feature>
<keyword evidence="3 7" id="KW-1133">Transmembrane helix</keyword>
<keyword evidence="5" id="KW-0675">Receptor</keyword>
<accession>A0ABM1A3V5</accession>
<feature type="transmembrane region" description="Helical" evidence="7">
    <location>
        <begin position="155"/>
        <end position="178"/>
    </location>
</feature>
<reference evidence="10" key="1">
    <citation type="submission" date="2025-08" db="UniProtKB">
        <authorList>
            <consortium name="RefSeq"/>
        </authorList>
    </citation>
    <scope>IDENTIFICATION</scope>
</reference>
<feature type="transmembrane region" description="Helical" evidence="7">
    <location>
        <begin position="312"/>
        <end position="336"/>
    </location>
</feature>
<dbReference type="InterPro" id="IPR000276">
    <property type="entry name" value="GPCR_Rhodpsn"/>
</dbReference>
<dbReference type="PROSITE" id="PS50262">
    <property type="entry name" value="G_PROTEIN_RECEP_F1_2"/>
    <property type="match status" value="1"/>
</dbReference>
<feature type="transmembrane region" description="Helical" evidence="7">
    <location>
        <begin position="81"/>
        <end position="104"/>
    </location>
</feature>
<evidence type="ECO:0000256" key="5">
    <source>
        <dbReference type="RuleBase" id="RU000688"/>
    </source>
</evidence>
<dbReference type="Pfam" id="PF10324">
    <property type="entry name" value="7TM_GPCR_Srw"/>
    <property type="match status" value="1"/>
</dbReference>
<dbReference type="RefSeq" id="XP_012940294.1">
    <property type="nucleotide sequence ID" value="XM_013084840.2"/>
</dbReference>